<keyword evidence="3" id="KW-1185">Reference proteome</keyword>
<dbReference type="EMBL" id="KB030516">
    <property type="protein sequence ID" value="ELK15808.1"/>
    <property type="molecule type" value="Genomic_DNA"/>
</dbReference>
<dbReference type="Proteomes" id="UP000010552">
    <property type="component" value="Unassembled WGS sequence"/>
</dbReference>
<evidence type="ECO:0000313" key="2">
    <source>
        <dbReference type="EMBL" id="ELK15808.1"/>
    </source>
</evidence>
<proteinExistence type="predicted"/>
<gene>
    <name evidence="2" type="ORF">PAL_GLEAN10005870</name>
</gene>
<name>L5KYB7_PTEAL</name>
<protein>
    <submittedName>
        <fullName evidence="2">Uncharacterized protein</fullName>
    </submittedName>
</protein>
<feature type="region of interest" description="Disordered" evidence="1">
    <location>
        <begin position="1"/>
        <end position="42"/>
    </location>
</feature>
<reference evidence="3" key="1">
    <citation type="journal article" date="2013" name="Science">
        <title>Comparative analysis of bat genomes provides insight into the evolution of flight and immunity.</title>
        <authorList>
            <person name="Zhang G."/>
            <person name="Cowled C."/>
            <person name="Shi Z."/>
            <person name="Huang Z."/>
            <person name="Bishop-Lilly K.A."/>
            <person name="Fang X."/>
            <person name="Wynne J.W."/>
            <person name="Xiong Z."/>
            <person name="Baker M.L."/>
            <person name="Zhao W."/>
            <person name="Tachedjian M."/>
            <person name="Zhu Y."/>
            <person name="Zhou P."/>
            <person name="Jiang X."/>
            <person name="Ng J."/>
            <person name="Yang L."/>
            <person name="Wu L."/>
            <person name="Xiao J."/>
            <person name="Feng Y."/>
            <person name="Chen Y."/>
            <person name="Sun X."/>
            <person name="Zhang Y."/>
            <person name="Marsh G.A."/>
            <person name="Crameri G."/>
            <person name="Broder C.C."/>
            <person name="Frey K.G."/>
            <person name="Wang L.F."/>
            <person name="Wang J."/>
        </authorList>
    </citation>
    <scope>NUCLEOTIDE SEQUENCE [LARGE SCALE GENOMIC DNA]</scope>
</reference>
<dbReference type="AlphaFoldDB" id="L5KYB7"/>
<dbReference type="InParanoid" id="L5KYB7"/>
<evidence type="ECO:0000256" key="1">
    <source>
        <dbReference type="SAM" id="MobiDB-lite"/>
    </source>
</evidence>
<accession>L5KYB7</accession>
<evidence type="ECO:0000313" key="3">
    <source>
        <dbReference type="Proteomes" id="UP000010552"/>
    </source>
</evidence>
<organism evidence="2 3">
    <name type="scientific">Pteropus alecto</name>
    <name type="common">Black flying fox</name>
    <dbReference type="NCBI Taxonomy" id="9402"/>
    <lineage>
        <taxon>Eukaryota</taxon>
        <taxon>Metazoa</taxon>
        <taxon>Chordata</taxon>
        <taxon>Craniata</taxon>
        <taxon>Vertebrata</taxon>
        <taxon>Euteleostomi</taxon>
        <taxon>Mammalia</taxon>
        <taxon>Eutheria</taxon>
        <taxon>Laurasiatheria</taxon>
        <taxon>Chiroptera</taxon>
        <taxon>Yinpterochiroptera</taxon>
        <taxon>Pteropodoidea</taxon>
        <taxon>Pteropodidae</taxon>
        <taxon>Pteropodinae</taxon>
        <taxon>Pteropus</taxon>
    </lineage>
</organism>
<sequence>MRHIGPVPTALPALRAEGPRASAAGEFGPGGEAGATAEEERRWRAAAAGLEPEEAGNLPGLRRVLSPVVELLPWACDHPAGLTHNAPGERVAAQPSGSAGEKRVSAGFCQGPSVQAWALQEPAGLARLTSATTSGYLALYVAVSKQIIIECTIELSTCHEALKWEQVALKELE</sequence>